<dbReference type="Proteomes" id="UP000308092">
    <property type="component" value="Unassembled WGS sequence"/>
</dbReference>
<dbReference type="VEuPathDB" id="FungiDB:EYZ11_011666"/>
<dbReference type="AlphaFoldDB" id="A0A4S3J4D4"/>
<gene>
    <name evidence="1" type="ORF">EYZ11_011666</name>
</gene>
<proteinExistence type="predicted"/>
<evidence type="ECO:0000313" key="2">
    <source>
        <dbReference type="Proteomes" id="UP000308092"/>
    </source>
</evidence>
<organism evidence="1 2">
    <name type="scientific">Aspergillus tanneri</name>
    <dbReference type="NCBI Taxonomy" id="1220188"/>
    <lineage>
        <taxon>Eukaryota</taxon>
        <taxon>Fungi</taxon>
        <taxon>Dikarya</taxon>
        <taxon>Ascomycota</taxon>
        <taxon>Pezizomycotina</taxon>
        <taxon>Eurotiomycetes</taxon>
        <taxon>Eurotiomycetidae</taxon>
        <taxon>Eurotiales</taxon>
        <taxon>Aspergillaceae</taxon>
        <taxon>Aspergillus</taxon>
        <taxon>Aspergillus subgen. Circumdati</taxon>
    </lineage>
</organism>
<reference evidence="1 2" key="1">
    <citation type="submission" date="2019-03" db="EMBL/GenBank/DDBJ databases">
        <title>The genome sequence of a newly discovered highly antifungal drug resistant Aspergillus species, Aspergillus tanneri NIH 1004.</title>
        <authorList>
            <person name="Mounaud S."/>
            <person name="Singh I."/>
            <person name="Joardar V."/>
            <person name="Pakala S."/>
            <person name="Pakala S."/>
            <person name="Venepally P."/>
            <person name="Hoover J."/>
            <person name="Nierman W."/>
            <person name="Chung J."/>
            <person name="Losada L."/>
        </authorList>
    </citation>
    <scope>NUCLEOTIDE SEQUENCE [LARGE SCALE GENOMIC DNA]</scope>
    <source>
        <strain evidence="1 2">NIH1004</strain>
    </source>
</reference>
<name>A0A4S3J4D4_9EURO</name>
<accession>A0A4S3J4D4</accession>
<sequence>MALLVLEGGEAAGMVAEWRDFHAGARVNHAPNTKWDFENGFLAFKVYVSEYFSDMS</sequence>
<comment type="caution">
    <text evidence="1">The sequence shown here is derived from an EMBL/GenBank/DDBJ whole genome shotgun (WGS) entry which is preliminary data.</text>
</comment>
<dbReference type="EMBL" id="SOSA01000748">
    <property type="protein sequence ID" value="THC88888.1"/>
    <property type="molecule type" value="Genomic_DNA"/>
</dbReference>
<evidence type="ECO:0000313" key="1">
    <source>
        <dbReference type="EMBL" id="THC88888.1"/>
    </source>
</evidence>
<keyword evidence="2" id="KW-1185">Reference proteome</keyword>
<protein>
    <submittedName>
        <fullName evidence="1">Uncharacterized protein</fullName>
    </submittedName>
</protein>